<dbReference type="SUPFAM" id="SSF51569">
    <property type="entry name" value="Aldolase"/>
    <property type="match status" value="1"/>
</dbReference>
<dbReference type="Pfam" id="PF01081">
    <property type="entry name" value="Aldolase"/>
    <property type="match status" value="1"/>
</dbReference>
<gene>
    <name evidence="9" type="primary">eda</name>
    <name evidence="9" type="ORF">Pla123a_38560</name>
</gene>
<dbReference type="EC" id="4.1.2.14" evidence="5"/>
<dbReference type="PANTHER" id="PTHR30246:SF1">
    <property type="entry name" value="2-DEHYDRO-3-DEOXY-6-PHOSPHOGALACTONATE ALDOLASE-RELATED"/>
    <property type="match status" value="1"/>
</dbReference>
<dbReference type="NCBIfam" id="TIGR01182">
    <property type="entry name" value="eda"/>
    <property type="match status" value="1"/>
</dbReference>
<dbReference type="InterPro" id="IPR013785">
    <property type="entry name" value="Aldolase_TIM"/>
</dbReference>
<dbReference type="AlphaFoldDB" id="A0A5C5YDU0"/>
<evidence type="ECO:0000313" key="10">
    <source>
        <dbReference type="Proteomes" id="UP000318478"/>
    </source>
</evidence>
<comment type="similarity">
    <text evidence="3">Belongs to the KHG/KDPG aldolase family.</text>
</comment>
<dbReference type="PANTHER" id="PTHR30246">
    <property type="entry name" value="2-KETO-3-DEOXY-6-PHOSPHOGLUCONATE ALDOLASE"/>
    <property type="match status" value="1"/>
</dbReference>
<proteinExistence type="inferred from homology"/>
<evidence type="ECO:0000256" key="3">
    <source>
        <dbReference type="ARBA" id="ARBA00006906"/>
    </source>
</evidence>
<protein>
    <recommendedName>
        <fullName evidence="5">2-dehydro-3-deoxy-phosphogluconate aldolase</fullName>
        <ecNumber evidence="5">4.1.2.14</ecNumber>
    </recommendedName>
</protein>
<dbReference type="InterPro" id="IPR031338">
    <property type="entry name" value="KDPG/KHG_AS_2"/>
</dbReference>
<keyword evidence="8" id="KW-0119">Carbohydrate metabolism</keyword>
<dbReference type="RefSeq" id="WP_146589927.1">
    <property type="nucleotide sequence ID" value="NZ_SJPO01000010.1"/>
</dbReference>
<dbReference type="CDD" id="cd00452">
    <property type="entry name" value="KDPG_aldolase"/>
    <property type="match status" value="1"/>
</dbReference>
<comment type="caution">
    <text evidence="9">The sequence shown here is derived from an EMBL/GenBank/DDBJ whole genome shotgun (WGS) entry which is preliminary data.</text>
</comment>
<accession>A0A5C5YDU0</accession>
<comment type="subunit">
    <text evidence="4">Homotrimer.</text>
</comment>
<keyword evidence="10" id="KW-1185">Reference proteome</keyword>
<dbReference type="EMBL" id="SJPO01000010">
    <property type="protein sequence ID" value="TWT73520.1"/>
    <property type="molecule type" value="Genomic_DNA"/>
</dbReference>
<dbReference type="OrthoDB" id="9802667at2"/>
<evidence type="ECO:0000256" key="6">
    <source>
        <dbReference type="ARBA" id="ARBA00023239"/>
    </source>
</evidence>
<dbReference type="PROSITE" id="PS00160">
    <property type="entry name" value="ALDOLASE_KDPG_KHG_2"/>
    <property type="match status" value="1"/>
</dbReference>
<dbReference type="InterPro" id="IPR031337">
    <property type="entry name" value="KDPG/KHG_AS_1"/>
</dbReference>
<reference evidence="9 10" key="1">
    <citation type="submission" date="2019-02" db="EMBL/GenBank/DDBJ databases">
        <title>Deep-cultivation of Planctomycetes and their phenomic and genomic characterization uncovers novel biology.</title>
        <authorList>
            <person name="Wiegand S."/>
            <person name="Jogler M."/>
            <person name="Boedeker C."/>
            <person name="Pinto D."/>
            <person name="Vollmers J."/>
            <person name="Rivas-Marin E."/>
            <person name="Kohn T."/>
            <person name="Peeters S.H."/>
            <person name="Heuer A."/>
            <person name="Rast P."/>
            <person name="Oberbeckmann S."/>
            <person name="Bunk B."/>
            <person name="Jeske O."/>
            <person name="Meyerdierks A."/>
            <person name="Storesund J.E."/>
            <person name="Kallscheuer N."/>
            <person name="Luecker S."/>
            <person name="Lage O.M."/>
            <person name="Pohl T."/>
            <person name="Merkel B.J."/>
            <person name="Hornburger P."/>
            <person name="Mueller R.-W."/>
            <person name="Bruemmer F."/>
            <person name="Labrenz M."/>
            <person name="Spormann A.M."/>
            <person name="Op Den Camp H."/>
            <person name="Overmann J."/>
            <person name="Amann R."/>
            <person name="Jetten M.S.M."/>
            <person name="Mascher T."/>
            <person name="Medema M.H."/>
            <person name="Devos D.P."/>
            <person name="Kaster A.-K."/>
            <person name="Ovreas L."/>
            <person name="Rohde M."/>
            <person name="Galperin M.Y."/>
            <person name="Jogler C."/>
        </authorList>
    </citation>
    <scope>NUCLEOTIDE SEQUENCE [LARGE SCALE GENOMIC DNA]</scope>
    <source>
        <strain evidence="9 10">Pla123a</strain>
    </source>
</reference>
<comment type="catalytic activity">
    <reaction evidence="1">
        <text>2-dehydro-3-deoxy-6-phospho-D-gluconate = D-glyceraldehyde 3-phosphate + pyruvate</text>
        <dbReference type="Rhea" id="RHEA:17089"/>
        <dbReference type="ChEBI" id="CHEBI:15361"/>
        <dbReference type="ChEBI" id="CHEBI:57569"/>
        <dbReference type="ChEBI" id="CHEBI:59776"/>
        <dbReference type="EC" id="4.1.2.14"/>
    </reaction>
</comment>
<organism evidence="9 10">
    <name type="scientific">Posidoniimonas polymericola</name>
    <dbReference type="NCBI Taxonomy" id="2528002"/>
    <lineage>
        <taxon>Bacteria</taxon>
        <taxon>Pseudomonadati</taxon>
        <taxon>Planctomycetota</taxon>
        <taxon>Planctomycetia</taxon>
        <taxon>Pirellulales</taxon>
        <taxon>Lacipirellulaceae</taxon>
        <taxon>Posidoniimonas</taxon>
    </lineage>
</organism>
<keyword evidence="6" id="KW-0456">Lyase</keyword>
<comment type="pathway">
    <text evidence="2">Carbohydrate acid metabolism; 2-dehydro-3-deoxy-D-gluconate degradation; D-glyceraldehyde 3-phosphate and pyruvate from 2-dehydro-3-deoxy-D-gluconate: step 2/2.</text>
</comment>
<sequence>MSDSPLNLPPVIPVAVIDDAARAPALAKALAAGGLPVVEVTFRTAAAADAIRAIRREAPDVLVLAGTVLTPDQAVEAIEAGAQGAVAPGGNEEVFKVFQERSVPFMPGVATPTDIERAIGWGCRRLKFFPAAVLGGPPALKAMTAPYAHLGIEYCPTGGVAEADLAAYHAVPGVVAVGGSWIATREDVAEGRWDDITRKAASAVTAATGR</sequence>
<dbReference type="Gene3D" id="3.20.20.70">
    <property type="entry name" value="Aldolase class I"/>
    <property type="match status" value="1"/>
</dbReference>
<name>A0A5C5YDU0_9BACT</name>
<evidence type="ECO:0000256" key="7">
    <source>
        <dbReference type="ARBA" id="ARBA00023270"/>
    </source>
</evidence>
<evidence type="ECO:0000256" key="8">
    <source>
        <dbReference type="ARBA" id="ARBA00023277"/>
    </source>
</evidence>
<dbReference type="GO" id="GO:0008675">
    <property type="term" value="F:2-dehydro-3-deoxy-phosphogluconate aldolase activity"/>
    <property type="evidence" value="ECO:0007669"/>
    <property type="project" value="UniProtKB-EC"/>
</dbReference>
<evidence type="ECO:0000313" key="9">
    <source>
        <dbReference type="EMBL" id="TWT73520.1"/>
    </source>
</evidence>
<evidence type="ECO:0000256" key="5">
    <source>
        <dbReference type="ARBA" id="ARBA00013063"/>
    </source>
</evidence>
<evidence type="ECO:0000256" key="4">
    <source>
        <dbReference type="ARBA" id="ARBA00011233"/>
    </source>
</evidence>
<dbReference type="Proteomes" id="UP000318478">
    <property type="component" value="Unassembled WGS sequence"/>
</dbReference>
<evidence type="ECO:0000256" key="1">
    <source>
        <dbReference type="ARBA" id="ARBA00000654"/>
    </source>
</evidence>
<keyword evidence="7" id="KW-0704">Schiff base</keyword>
<dbReference type="PROSITE" id="PS00159">
    <property type="entry name" value="ALDOLASE_KDPG_KHG_1"/>
    <property type="match status" value="1"/>
</dbReference>
<dbReference type="InterPro" id="IPR000887">
    <property type="entry name" value="Aldlse_KDPG_KHG"/>
</dbReference>
<evidence type="ECO:0000256" key="2">
    <source>
        <dbReference type="ARBA" id="ARBA00004736"/>
    </source>
</evidence>